<gene>
    <name evidence="3" type="ORF">HMPREF0428_01864</name>
</gene>
<evidence type="ECO:0000256" key="2">
    <source>
        <dbReference type="ARBA" id="ARBA00022649"/>
    </source>
</evidence>
<dbReference type="Proteomes" id="UP000004773">
    <property type="component" value="Unassembled WGS sequence"/>
</dbReference>
<dbReference type="AlphaFoldDB" id="A0AA87AJS3"/>
<name>A0AA87AJS3_9BACL</name>
<comment type="caution">
    <text evidence="3">The sequence shown here is derived from an EMBL/GenBank/DDBJ whole genome shotgun (WGS) entry which is preliminary data.</text>
</comment>
<organism evidence="3 4">
    <name type="scientific">Gemella haemolysans M341</name>
    <dbReference type="NCBI Taxonomy" id="562981"/>
    <lineage>
        <taxon>Bacteria</taxon>
        <taxon>Bacillati</taxon>
        <taxon>Bacillota</taxon>
        <taxon>Bacilli</taxon>
        <taxon>Bacillales</taxon>
        <taxon>Gemellaceae</taxon>
        <taxon>Gemella</taxon>
    </lineage>
</organism>
<proteinExistence type="inferred from homology"/>
<accession>A0AA87AJS3</accession>
<dbReference type="GO" id="GO:0003677">
    <property type="term" value="F:DNA binding"/>
    <property type="evidence" value="ECO:0007669"/>
    <property type="project" value="InterPro"/>
</dbReference>
<evidence type="ECO:0008006" key="5">
    <source>
        <dbReference type="Google" id="ProtNLM"/>
    </source>
</evidence>
<dbReference type="EMBL" id="ACRO01000047">
    <property type="protein sequence ID" value="EGF86062.1"/>
    <property type="molecule type" value="Genomic_DNA"/>
</dbReference>
<dbReference type="InterPro" id="IPR011067">
    <property type="entry name" value="Plasmid_toxin/cell-grow_inhib"/>
</dbReference>
<protein>
    <recommendedName>
        <fullName evidence="5">Toxin-antitoxin system, toxin component, MazF family</fullName>
    </recommendedName>
</protein>
<keyword evidence="2" id="KW-1277">Toxin-antitoxin system</keyword>
<evidence type="ECO:0000313" key="4">
    <source>
        <dbReference type="Proteomes" id="UP000004773"/>
    </source>
</evidence>
<reference evidence="3 4" key="1">
    <citation type="submission" date="2011-03" db="EMBL/GenBank/DDBJ databases">
        <title>The Genome Sequence of Gemella haemolysans M341.</title>
        <authorList>
            <consortium name="The Broad Institute Genome Sequencing Platform"/>
            <consortium name="The Broad Institute Genome Sequencing Center for Infectious Disease"/>
            <person name="Earl A."/>
            <person name="Ward D."/>
            <person name="Feldgarden M."/>
            <person name="Gevers D."/>
            <person name="Sibley C.D."/>
            <person name="Field T.R."/>
            <person name="Grinwis M."/>
            <person name="Eshaghurshan C.S."/>
            <person name="Surette M.G."/>
            <person name="Young S.K."/>
            <person name="Zeng Q."/>
            <person name="Gargeya S."/>
            <person name="Fitzgerald M."/>
            <person name="Haas B."/>
            <person name="Abouelleil A."/>
            <person name="Alvarado L."/>
            <person name="Arachchi H.M."/>
            <person name="Berlin A."/>
            <person name="Brown A."/>
            <person name="Chapman S.B."/>
            <person name="Chen Z."/>
            <person name="Dunbar C."/>
            <person name="Freedman E."/>
            <person name="Gearin G."/>
            <person name="Gellesch M."/>
            <person name="Goldberg J."/>
            <person name="Griggs A."/>
            <person name="Gujja S."/>
            <person name="Heilman E.R."/>
            <person name="Heiman D."/>
            <person name="Howarth C."/>
            <person name="Larson L."/>
            <person name="Lui A."/>
            <person name="MacDonald P.J.P."/>
            <person name="Mehta T."/>
            <person name="Montmayeur A."/>
            <person name="Murphy C."/>
            <person name="Neiman D."/>
            <person name="Pearson M."/>
            <person name="Priest M."/>
            <person name="Roberts A."/>
            <person name="Saif S."/>
            <person name="Shea T."/>
            <person name="Shenoy N."/>
            <person name="Sisk P."/>
            <person name="Stolte C."/>
            <person name="Sykes S."/>
            <person name="White J."/>
            <person name="Yandava C."/>
            <person name="Wortman J."/>
            <person name="Nusbaum C."/>
            <person name="Birren B."/>
        </authorList>
    </citation>
    <scope>NUCLEOTIDE SEQUENCE [LARGE SCALE GENOMIC DNA]</scope>
    <source>
        <strain evidence="3 4">M341</strain>
    </source>
</reference>
<dbReference type="Pfam" id="PF02452">
    <property type="entry name" value="PemK_toxin"/>
    <property type="match status" value="1"/>
</dbReference>
<comment type="similarity">
    <text evidence="1">Belongs to the PemK/MazF family.</text>
</comment>
<dbReference type="SUPFAM" id="SSF50118">
    <property type="entry name" value="Cell growth inhibitor/plasmid maintenance toxic component"/>
    <property type="match status" value="1"/>
</dbReference>
<dbReference type="InterPro" id="IPR003477">
    <property type="entry name" value="PemK-like"/>
</dbReference>
<evidence type="ECO:0000256" key="1">
    <source>
        <dbReference type="ARBA" id="ARBA00007521"/>
    </source>
</evidence>
<sequence length="263" mass="30656">MESNENVNNKKKLSRARDILISVANNPRNKKFKKLASSEIFRAKQLRNDNNNHTKHFKRYKKGSIIFVDFGTGIGNEFSHPHFCVVMDNKDNPKKGTLTVIPFTSKEKKDFINLDKNMIYKFFDQTVKDIQERNRLLTAILDFQANPLTKKPGVYYPKNMDVQLLINDLAKRHNKTGNLRINEAKLLIKKDEDYSKEIAEFYLKYNKNTYANVQAITTISKFRIFKPINPLDPIGKITLSDRILKILETELIKNLTTYKIDKP</sequence>
<dbReference type="RefSeq" id="WP_003148045.1">
    <property type="nucleotide sequence ID" value="NZ_GL883586.1"/>
</dbReference>
<dbReference type="Gene3D" id="2.30.30.110">
    <property type="match status" value="1"/>
</dbReference>
<evidence type="ECO:0000313" key="3">
    <source>
        <dbReference type="EMBL" id="EGF86062.1"/>
    </source>
</evidence>